<reference evidence="1" key="2">
    <citation type="journal article" date="2023" name="IMA Fungus">
        <title>Comparative genomic study of the Penicillium genus elucidates a diverse pangenome and 15 lateral gene transfer events.</title>
        <authorList>
            <person name="Petersen C."/>
            <person name="Sorensen T."/>
            <person name="Nielsen M.R."/>
            <person name="Sondergaard T.E."/>
            <person name="Sorensen J.L."/>
            <person name="Fitzpatrick D.A."/>
            <person name="Frisvad J.C."/>
            <person name="Nielsen K.L."/>
        </authorList>
    </citation>
    <scope>NUCLEOTIDE SEQUENCE</scope>
    <source>
        <strain evidence="1">IBT 22155</strain>
    </source>
</reference>
<protein>
    <submittedName>
        <fullName evidence="1">Uncharacterized protein</fullName>
    </submittedName>
</protein>
<evidence type="ECO:0000313" key="2">
    <source>
        <dbReference type="Proteomes" id="UP001149079"/>
    </source>
</evidence>
<dbReference type="OrthoDB" id="4330819at2759"/>
<dbReference type="Proteomes" id="UP001149079">
    <property type="component" value="Unassembled WGS sequence"/>
</dbReference>
<comment type="caution">
    <text evidence="1">The sequence shown here is derived from an EMBL/GenBank/DDBJ whole genome shotgun (WGS) entry which is preliminary data.</text>
</comment>
<sequence>MSKEQPIISAGSGSGVSARDSEPIRFAHRANLVSPNGLTLMEDIKRRGLNDGVFDAIALQDLRDQYQAQGDHGITNEAFLVDLAVLEVGISGVLGKYGLQTSFL</sequence>
<keyword evidence="2" id="KW-1185">Reference proteome</keyword>
<reference evidence="1" key="1">
    <citation type="submission" date="2022-11" db="EMBL/GenBank/DDBJ databases">
        <authorList>
            <person name="Petersen C."/>
        </authorList>
    </citation>
    <scope>NUCLEOTIDE SEQUENCE</scope>
    <source>
        <strain evidence="1">IBT 22155</strain>
    </source>
</reference>
<dbReference type="EMBL" id="JAPQKL010000003">
    <property type="protein sequence ID" value="KAJ5139333.1"/>
    <property type="molecule type" value="Genomic_DNA"/>
</dbReference>
<evidence type="ECO:0000313" key="1">
    <source>
        <dbReference type="EMBL" id="KAJ5139333.1"/>
    </source>
</evidence>
<dbReference type="RefSeq" id="XP_056523982.1">
    <property type="nucleotide sequence ID" value="XM_056664925.1"/>
</dbReference>
<accession>A0A9W9L5D6</accession>
<name>A0A9W9L5D6_9EURO</name>
<organism evidence="1 2">
    <name type="scientific">Penicillium bovifimosum</name>
    <dbReference type="NCBI Taxonomy" id="126998"/>
    <lineage>
        <taxon>Eukaryota</taxon>
        <taxon>Fungi</taxon>
        <taxon>Dikarya</taxon>
        <taxon>Ascomycota</taxon>
        <taxon>Pezizomycotina</taxon>
        <taxon>Eurotiomycetes</taxon>
        <taxon>Eurotiomycetidae</taxon>
        <taxon>Eurotiales</taxon>
        <taxon>Aspergillaceae</taxon>
        <taxon>Penicillium</taxon>
    </lineage>
</organism>
<dbReference type="AlphaFoldDB" id="A0A9W9L5D6"/>
<proteinExistence type="predicted"/>
<gene>
    <name evidence="1" type="ORF">N7515_004181</name>
</gene>
<dbReference type="GeneID" id="81404095"/>